<keyword evidence="2" id="KW-0808">Transferase</keyword>
<accession>A0A1B3Z9D6</accession>
<feature type="domain" description="N-acetyltransferase" evidence="1">
    <location>
        <begin position="1"/>
        <end position="163"/>
    </location>
</feature>
<dbReference type="Gene3D" id="3.40.630.30">
    <property type="match status" value="1"/>
</dbReference>
<dbReference type="PROSITE" id="PS51186">
    <property type="entry name" value="GNAT"/>
    <property type="match status" value="1"/>
</dbReference>
<dbReference type="GO" id="GO:0016747">
    <property type="term" value="F:acyltransferase activity, transferring groups other than amino-acyl groups"/>
    <property type="evidence" value="ECO:0007669"/>
    <property type="project" value="InterPro"/>
</dbReference>
<dbReference type="EMBL" id="CP014168">
    <property type="protein sequence ID" value="AOH84022.1"/>
    <property type="molecule type" value="Genomic_DNA"/>
</dbReference>
<dbReference type="InterPro" id="IPR016181">
    <property type="entry name" value="Acyl_CoA_acyltransferase"/>
</dbReference>
<dbReference type="Proteomes" id="UP000094256">
    <property type="component" value="Chromosome"/>
</dbReference>
<gene>
    <name evidence="2" type="ORF">AWL63_08610</name>
</gene>
<dbReference type="SUPFAM" id="SSF55729">
    <property type="entry name" value="Acyl-CoA N-acyltransferases (Nat)"/>
    <property type="match status" value="1"/>
</dbReference>
<dbReference type="InterPro" id="IPR000182">
    <property type="entry name" value="GNAT_dom"/>
</dbReference>
<dbReference type="PANTHER" id="PTHR43792">
    <property type="entry name" value="GNAT FAMILY, PUTATIVE (AFU_ORTHOLOGUE AFUA_3G00765)-RELATED-RELATED"/>
    <property type="match status" value="1"/>
</dbReference>
<dbReference type="KEGG" id="span:AWL63_08610"/>
<dbReference type="Pfam" id="PF13302">
    <property type="entry name" value="Acetyltransf_3"/>
    <property type="match status" value="1"/>
</dbReference>
<dbReference type="STRING" id="1560345.AWL63_08610"/>
<sequence length="176" mass="19030">MTLRPGWPEDAPALTQAVAHESVAMNLSRLPWPYADTDAAEWLAMPRGPTDVTLLILTHDTPAPRLIGTIALDRESGDAPELGYWLTPDAWGRGYATEAGRAVLHMARHALGLKRLRSRHFVDNPASGRVLGKLGFHETGRGATFSRARGREVASVMLACDLEDGRLGDQALSLAA</sequence>
<dbReference type="AlphaFoldDB" id="A0A1B3Z9D6"/>
<evidence type="ECO:0000259" key="1">
    <source>
        <dbReference type="PROSITE" id="PS51186"/>
    </source>
</evidence>
<evidence type="ECO:0000313" key="2">
    <source>
        <dbReference type="EMBL" id="AOH84022.1"/>
    </source>
</evidence>
<dbReference type="InterPro" id="IPR051531">
    <property type="entry name" value="N-acetyltransferase"/>
</dbReference>
<organism evidence="2 3">
    <name type="scientific">Sphingomonas panacis</name>
    <dbReference type="NCBI Taxonomy" id="1560345"/>
    <lineage>
        <taxon>Bacteria</taxon>
        <taxon>Pseudomonadati</taxon>
        <taxon>Pseudomonadota</taxon>
        <taxon>Alphaproteobacteria</taxon>
        <taxon>Sphingomonadales</taxon>
        <taxon>Sphingomonadaceae</taxon>
        <taxon>Sphingomonas</taxon>
    </lineage>
</organism>
<dbReference type="OrthoDB" id="9804153at2"/>
<proteinExistence type="predicted"/>
<reference evidence="2 3" key="1">
    <citation type="submission" date="2016-01" db="EMBL/GenBank/DDBJ databases">
        <title>Complete genome and mega plasmid sequence of Sphingomonas panacis DCY99 elicits systemic resistance in rice to Xanthomonas oryzae.</title>
        <authorList>
            <person name="Kim Y.J."/>
            <person name="Yang D.C."/>
            <person name="Sing P."/>
        </authorList>
    </citation>
    <scope>NUCLEOTIDE SEQUENCE [LARGE SCALE GENOMIC DNA]</scope>
    <source>
        <strain evidence="2 3">DCY99</strain>
    </source>
</reference>
<name>A0A1B3Z9D6_9SPHN</name>
<evidence type="ECO:0000313" key="3">
    <source>
        <dbReference type="Proteomes" id="UP000094256"/>
    </source>
</evidence>
<keyword evidence="3" id="KW-1185">Reference proteome</keyword>
<protein>
    <submittedName>
        <fullName evidence="2">GNAT family acetyltransferase</fullName>
    </submittedName>
</protein>